<dbReference type="AlphaFoldDB" id="A0AAV8VZM4"/>
<feature type="domain" description="DNA-directed DNA polymerase family B mitochondria/virus" evidence="9">
    <location>
        <begin position="28"/>
        <end position="419"/>
    </location>
</feature>
<dbReference type="GO" id="GO:0003677">
    <property type="term" value="F:DNA binding"/>
    <property type="evidence" value="ECO:0007669"/>
    <property type="project" value="UniProtKB-KW"/>
</dbReference>
<evidence type="ECO:0000256" key="6">
    <source>
        <dbReference type="ARBA" id="ARBA00022932"/>
    </source>
</evidence>
<keyword evidence="5" id="KW-0235">DNA replication</keyword>
<evidence type="ECO:0000313" key="11">
    <source>
        <dbReference type="Proteomes" id="UP001159042"/>
    </source>
</evidence>
<sequence length="427" mass="50229">RDHCHLTSKYRGAAHQDCNLNYQNSFNIPVVFHNLSGYDSNFIMKQLATGFAGPIRLLPVNKEKYISFTKIVEGTEVQLRFIDSYRFMSSSLDKLSSYLEDEKKTIVRAHCNTDKEFNLLTRKGVFPYDYIDSWERFTETCLPSKTNFYSQLYDQCITDQDYQHALDVWKTFNIKTLGEYSDLYLKNDVLLLADIFENFRRTCLLTYELDPLHFYTAPGLAFDAMLKTTGVQLELLTDIEKLMFIERGIRGGVSQCSNRYAKANNKYMKDEYDSNHESTYLMYFDINNLYGAAMSEYLPYGEFEFLEANEIENLDIMNIPDNAEVGYIFDCDLEYPTYLHQLHSDLPLAPQHMTPPIPSRSKLKKLLLTLYPKNNYVVHYRNLKMYLKHGLRLKKINRVLRFKQSPWLKKYIDLNTTLRYDVPTYEP</sequence>
<dbReference type="InterPro" id="IPR036397">
    <property type="entry name" value="RNaseH_sf"/>
</dbReference>
<dbReference type="Gene3D" id="3.30.420.10">
    <property type="entry name" value="Ribonuclease H-like superfamily/Ribonuclease H"/>
    <property type="match status" value="1"/>
</dbReference>
<evidence type="ECO:0000256" key="2">
    <source>
        <dbReference type="ARBA" id="ARBA00012417"/>
    </source>
</evidence>
<comment type="similarity">
    <text evidence="1">Belongs to the DNA polymerase type-B family.</text>
</comment>
<keyword evidence="11" id="KW-1185">Reference proteome</keyword>
<dbReference type="GO" id="GO:0006260">
    <property type="term" value="P:DNA replication"/>
    <property type="evidence" value="ECO:0007669"/>
    <property type="project" value="UniProtKB-KW"/>
</dbReference>
<dbReference type="GO" id="GO:0042575">
    <property type="term" value="C:DNA polymerase complex"/>
    <property type="evidence" value="ECO:0007669"/>
    <property type="project" value="UniProtKB-ARBA"/>
</dbReference>
<dbReference type="Pfam" id="PF03175">
    <property type="entry name" value="DNA_pol_B_2"/>
    <property type="match status" value="1"/>
</dbReference>
<keyword evidence="7" id="KW-0238">DNA-binding</keyword>
<dbReference type="PANTHER" id="PTHR31511">
    <property type="entry name" value="PROTEIN CBG23764"/>
    <property type="match status" value="1"/>
</dbReference>
<organism evidence="10 11">
    <name type="scientific">Exocentrus adspersus</name>
    <dbReference type="NCBI Taxonomy" id="1586481"/>
    <lineage>
        <taxon>Eukaryota</taxon>
        <taxon>Metazoa</taxon>
        <taxon>Ecdysozoa</taxon>
        <taxon>Arthropoda</taxon>
        <taxon>Hexapoda</taxon>
        <taxon>Insecta</taxon>
        <taxon>Pterygota</taxon>
        <taxon>Neoptera</taxon>
        <taxon>Endopterygota</taxon>
        <taxon>Coleoptera</taxon>
        <taxon>Polyphaga</taxon>
        <taxon>Cucujiformia</taxon>
        <taxon>Chrysomeloidea</taxon>
        <taxon>Cerambycidae</taxon>
        <taxon>Lamiinae</taxon>
        <taxon>Acanthocinini</taxon>
        <taxon>Exocentrus</taxon>
    </lineage>
</organism>
<protein>
    <recommendedName>
        <fullName evidence="2">DNA-directed DNA polymerase</fullName>
        <ecNumber evidence="2">2.7.7.7</ecNumber>
    </recommendedName>
</protein>
<dbReference type="SUPFAM" id="SSF53098">
    <property type="entry name" value="Ribonuclease H-like"/>
    <property type="match status" value="1"/>
</dbReference>
<accession>A0AAV8VZM4</accession>
<name>A0AAV8VZM4_9CUCU</name>
<reference evidence="10 11" key="1">
    <citation type="journal article" date="2023" name="Insect Mol. Biol.">
        <title>Genome sequencing provides insights into the evolution of gene families encoding plant cell wall-degrading enzymes in longhorned beetles.</title>
        <authorList>
            <person name="Shin N.R."/>
            <person name="Okamura Y."/>
            <person name="Kirsch R."/>
            <person name="Pauchet Y."/>
        </authorList>
    </citation>
    <scope>NUCLEOTIDE SEQUENCE [LARGE SCALE GENOMIC DNA]</scope>
    <source>
        <strain evidence="10">EAD_L_NR</strain>
    </source>
</reference>
<evidence type="ECO:0000313" key="10">
    <source>
        <dbReference type="EMBL" id="KAJ8919342.1"/>
    </source>
</evidence>
<feature type="non-terminal residue" evidence="10">
    <location>
        <position position="1"/>
    </location>
</feature>
<dbReference type="SUPFAM" id="SSF56672">
    <property type="entry name" value="DNA/RNA polymerases"/>
    <property type="match status" value="1"/>
</dbReference>
<dbReference type="EMBL" id="JANEYG010000019">
    <property type="protein sequence ID" value="KAJ8919342.1"/>
    <property type="molecule type" value="Genomic_DNA"/>
</dbReference>
<evidence type="ECO:0000259" key="9">
    <source>
        <dbReference type="Pfam" id="PF03175"/>
    </source>
</evidence>
<comment type="catalytic activity">
    <reaction evidence="8">
        <text>DNA(n) + a 2'-deoxyribonucleoside 5'-triphosphate = DNA(n+1) + diphosphate</text>
        <dbReference type="Rhea" id="RHEA:22508"/>
        <dbReference type="Rhea" id="RHEA-COMP:17339"/>
        <dbReference type="Rhea" id="RHEA-COMP:17340"/>
        <dbReference type="ChEBI" id="CHEBI:33019"/>
        <dbReference type="ChEBI" id="CHEBI:61560"/>
        <dbReference type="ChEBI" id="CHEBI:173112"/>
        <dbReference type="EC" id="2.7.7.7"/>
    </reaction>
</comment>
<dbReference type="GO" id="GO:0003887">
    <property type="term" value="F:DNA-directed DNA polymerase activity"/>
    <property type="evidence" value="ECO:0007669"/>
    <property type="project" value="UniProtKB-KW"/>
</dbReference>
<keyword evidence="3" id="KW-0808">Transferase</keyword>
<dbReference type="PANTHER" id="PTHR31511:SF12">
    <property type="entry name" value="RHO TERMINATION FACTOR N-TERMINAL DOMAIN-CONTAINING PROTEIN"/>
    <property type="match status" value="1"/>
</dbReference>
<evidence type="ECO:0000256" key="3">
    <source>
        <dbReference type="ARBA" id="ARBA00022679"/>
    </source>
</evidence>
<keyword evidence="6" id="KW-0239">DNA-directed DNA polymerase</keyword>
<evidence type="ECO:0000256" key="5">
    <source>
        <dbReference type="ARBA" id="ARBA00022705"/>
    </source>
</evidence>
<keyword evidence="4" id="KW-0548">Nucleotidyltransferase</keyword>
<proteinExistence type="inferred from homology"/>
<dbReference type="InterPro" id="IPR004868">
    <property type="entry name" value="DNA-dir_DNA_pol_B_mt/vir"/>
</dbReference>
<dbReference type="InterPro" id="IPR043502">
    <property type="entry name" value="DNA/RNA_pol_sf"/>
</dbReference>
<evidence type="ECO:0000256" key="8">
    <source>
        <dbReference type="ARBA" id="ARBA00049244"/>
    </source>
</evidence>
<dbReference type="EC" id="2.7.7.7" evidence="2"/>
<evidence type="ECO:0000256" key="4">
    <source>
        <dbReference type="ARBA" id="ARBA00022695"/>
    </source>
</evidence>
<dbReference type="GO" id="GO:0000166">
    <property type="term" value="F:nucleotide binding"/>
    <property type="evidence" value="ECO:0007669"/>
    <property type="project" value="InterPro"/>
</dbReference>
<dbReference type="InterPro" id="IPR012337">
    <property type="entry name" value="RNaseH-like_sf"/>
</dbReference>
<evidence type="ECO:0000256" key="7">
    <source>
        <dbReference type="ARBA" id="ARBA00023125"/>
    </source>
</evidence>
<comment type="caution">
    <text evidence="10">The sequence shown here is derived from an EMBL/GenBank/DDBJ whole genome shotgun (WGS) entry which is preliminary data.</text>
</comment>
<dbReference type="Proteomes" id="UP001159042">
    <property type="component" value="Unassembled WGS sequence"/>
</dbReference>
<gene>
    <name evidence="10" type="ORF">NQ315_003926</name>
</gene>
<evidence type="ECO:0000256" key="1">
    <source>
        <dbReference type="ARBA" id="ARBA00005755"/>
    </source>
</evidence>